<comment type="caution">
    <text evidence="1">The sequence shown here is derived from an EMBL/GenBank/DDBJ whole genome shotgun (WGS) entry which is preliminary data.</text>
</comment>
<evidence type="ECO:0000313" key="2">
    <source>
        <dbReference type="Proteomes" id="UP001314205"/>
    </source>
</evidence>
<evidence type="ECO:0000313" key="1">
    <source>
        <dbReference type="EMBL" id="CAK1581553.1"/>
    </source>
</evidence>
<dbReference type="Pfam" id="PF05380">
    <property type="entry name" value="Peptidase_A17"/>
    <property type="match status" value="1"/>
</dbReference>
<dbReference type="PANTHER" id="PTHR47331:SF4">
    <property type="entry name" value="PEPTIDASE S1 DOMAIN-CONTAINING PROTEIN"/>
    <property type="match status" value="1"/>
</dbReference>
<organism evidence="1 2">
    <name type="scientific">Parnassius mnemosyne</name>
    <name type="common">clouded apollo</name>
    <dbReference type="NCBI Taxonomy" id="213953"/>
    <lineage>
        <taxon>Eukaryota</taxon>
        <taxon>Metazoa</taxon>
        <taxon>Ecdysozoa</taxon>
        <taxon>Arthropoda</taxon>
        <taxon>Hexapoda</taxon>
        <taxon>Insecta</taxon>
        <taxon>Pterygota</taxon>
        <taxon>Neoptera</taxon>
        <taxon>Endopterygota</taxon>
        <taxon>Lepidoptera</taxon>
        <taxon>Glossata</taxon>
        <taxon>Ditrysia</taxon>
        <taxon>Papilionoidea</taxon>
        <taxon>Papilionidae</taxon>
        <taxon>Parnassiinae</taxon>
        <taxon>Parnassini</taxon>
        <taxon>Parnassius</taxon>
        <taxon>Driopa</taxon>
    </lineage>
</organism>
<reference evidence="1 2" key="1">
    <citation type="submission" date="2023-11" db="EMBL/GenBank/DDBJ databases">
        <authorList>
            <person name="Hedman E."/>
            <person name="Englund M."/>
            <person name="Stromberg M."/>
            <person name="Nyberg Akerstrom W."/>
            <person name="Nylinder S."/>
            <person name="Jareborg N."/>
            <person name="Kallberg Y."/>
            <person name="Kronander E."/>
        </authorList>
    </citation>
    <scope>NUCLEOTIDE SEQUENCE [LARGE SCALE GENOMIC DNA]</scope>
</reference>
<dbReference type="SUPFAM" id="SSF56672">
    <property type="entry name" value="DNA/RNA polymerases"/>
    <property type="match status" value="1"/>
</dbReference>
<sequence>MYRQILIRSEDRVWQHVLWRESPSLPVQEFDLRTVTYGVKSSPYLAIRTLHQLATDHGDQFPHAAEALRHHTYMDDITTGTSSVEAASQLKEYLINLLNCAQLDLRKWSSNSPLFLRSLPMEHCQCPKTFSDDSSIKLKVLGVQWDPEEDYFTYSVSPVNVEFTKRSILSHVARIYDPLGWLSPFILFAKLLLQNLWRIGLSWDEIIPANLCDDWVSFVSDLSNIKSIKIPRKTVIDLAATHQLIGFCDGSTKAYGCYVYLRSSIDDQKQVSLLISKSKVAPIKPLTVNRLELCGALLLSRTLKHMQTLLISKINISHIVAYTDSLTVLAWINTEPYKLKPFVAHRVVKITDAFEPSIWRHVSTQDNPADFPSRGLSCAELVNCTRWWSGPDWMLSGPDHWPAQSRCEPQDELPEFRTRTLIAQSRESDKDIMKVLLNRYSSLSRLQRVLAWVFRFISNSRKEQSQREKGHLTTNEVKCSLLSLIKYVQWGSFNQEMSQLKSQEPLPKYLQKLSPFIDNLGLMREGGRLTNFNLPEHTKHPYLLPKQSILSQLLAIIINGICTVDLARYNL</sequence>
<dbReference type="PANTHER" id="PTHR47331">
    <property type="entry name" value="PHD-TYPE DOMAIN-CONTAINING PROTEIN"/>
    <property type="match status" value="1"/>
</dbReference>
<dbReference type="AlphaFoldDB" id="A0AAV1KFZ9"/>
<keyword evidence="2" id="KW-1185">Reference proteome</keyword>
<dbReference type="GO" id="GO:0071897">
    <property type="term" value="P:DNA biosynthetic process"/>
    <property type="evidence" value="ECO:0007669"/>
    <property type="project" value="UniProtKB-ARBA"/>
</dbReference>
<dbReference type="Gene3D" id="3.30.420.10">
    <property type="entry name" value="Ribonuclease H-like superfamily/Ribonuclease H"/>
    <property type="match status" value="1"/>
</dbReference>
<dbReference type="InterPro" id="IPR008042">
    <property type="entry name" value="Retrotrans_Pao"/>
</dbReference>
<gene>
    <name evidence="1" type="ORF">PARMNEM_LOCUS3204</name>
</gene>
<name>A0AAV1KFZ9_9NEOP</name>
<dbReference type="InterPro" id="IPR036397">
    <property type="entry name" value="RNaseH_sf"/>
</dbReference>
<accession>A0AAV1KFZ9</accession>
<proteinExistence type="predicted"/>
<dbReference type="GO" id="GO:0003676">
    <property type="term" value="F:nucleic acid binding"/>
    <property type="evidence" value="ECO:0007669"/>
    <property type="project" value="InterPro"/>
</dbReference>
<dbReference type="InterPro" id="IPR043502">
    <property type="entry name" value="DNA/RNA_pol_sf"/>
</dbReference>
<protein>
    <submittedName>
        <fullName evidence="1">Uncharacterized protein</fullName>
    </submittedName>
</protein>
<dbReference type="EMBL" id="CAVLGL010000035">
    <property type="protein sequence ID" value="CAK1581553.1"/>
    <property type="molecule type" value="Genomic_DNA"/>
</dbReference>
<dbReference type="Proteomes" id="UP001314205">
    <property type="component" value="Unassembled WGS sequence"/>
</dbReference>